<feature type="domain" description="Beta-ketoacyl-[acyl-carrier-protein] synthase III C-terminal" evidence="8">
    <location>
        <begin position="147"/>
        <end position="227"/>
    </location>
</feature>
<comment type="pathway">
    <text evidence="1">Lipid metabolism; fatty acid biosynthesis.</text>
</comment>
<dbReference type="SUPFAM" id="SSF53901">
    <property type="entry name" value="Thiolase-like"/>
    <property type="match status" value="2"/>
</dbReference>
<comment type="catalytic activity">
    <reaction evidence="6">
        <text>a very-long-chain acyl-CoA + malonyl-CoA + H(+) = a very-long-chain 3-oxoacyl-CoA + CO2 + CoA</text>
        <dbReference type="Rhea" id="RHEA:32727"/>
        <dbReference type="ChEBI" id="CHEBI:15378"/>
        <dbReference type="ChEBI" id="CHEBI:16526"/>
        <dbReference type="ChEBI" id="CHEBI:57287"/>
        <dbReference type="ChEBI" id="CHEBI:57384"/>
        <dbReference type="ChEBI" id="CHEBI:90725"/>
        <dbReference type="ChEBI" id="CHEBI:90736"/>
        <dbReference type="EC" id="2.3.1.199"/>
    </reaction>
</comment>
<comment type="caution">
    <text evidence="9">The sequence shown here is derived from an EMBL/GenBank/DDBJ whole genome shotgun (WGS) entry which is preliminary data.</text>
</comment>
<dbReference type="Proteomes" id="UP000288805">
    <property type="component" value="Unassembled WGS sequence"/>
</dbReference>
<dbReference type="GO" id="GO:0006633">
    <property type="term" value="P:fatty acid biosynthetic process"/>
    <property type="evidence" value="ECO:0007669"/>
    <property type="project" value="UniProtKB-UniPathway"/>
</dbReference>
<evidence type="ECO:0000256" key="6">
    <source>
        <dbReference type="ARBA" id="ARBA00047375"/>
    </source>
</evidence>
<evidence type="ECO:0000256" key="4">
    <source>
        <dbReference type="ARBA" id="ARBA00022679"/>
    </source>
</evidence>
<dbReference type="EC" id="2.3.1.199" evidence="3"/>
<dbReference type="Gene3D" id="3.40.47.10">
    <property type="match status" value="1"/>
</dbReference>
<evidence type="ECO:0000256" key="5">
    <source>
        <dbReference type="ARBA" id="ARBA00023315"/>
    </source>
</evidence>
<reference evidence="9 10" key="1">
    <citation type="journal article" date="2018" name="PLoS Genet.">
        <title>Population sequencing reveals clonal diversity and ancestral inbreeding in the grapevine cultivar Chardonnay.</title>
        <authorList>
            <person name="Roach M.J."/>
            <person name="Johnson D.L."/>
            <person name="Bohlmann J."/>
            <person name="van Vuuren H.J."/>
            <person name="Jones S.J."/>
            <person name="Pretorius I.S."/>
            <person name="Schmidt S.A."/>
            <person name="Borneman A.R."/>
        </authorList>
    </citation>
    <scope>NUCLEOTIDE SEQUENCE [LARGE SCALE GENOMIC DNA]</scope>
    <source>
        <strain evidence="10">cv. Chardonnay</strain>
        <tissue evidence="9">Leaf</tissue>
    </source>
</reference>
<evidence type="ECO:0000313" key="10">
    <source>
        <dbReference type="Proteomes" id="UP000288805"/>
    </source>
</evidence>
<dbReference type="InterPro" id="IPR013747">
    <property type="entry name" value="ACP_syn_III_C"/>
</dbReference>
<accession>A0A438IET7</accession>
<evidence type="ECO:0000259" key="7">
    <source>
        <dbReference type="Pfam" id="PF08392"/>
    </source>
</evidence>
<evidence type="ECO:0000259" key="8">
    <source>
        <dbReference type="Pfam" id="PF08541"/>
    </source>
</evidence>
<dbReference type="InterPro" id="IPR012392">
    <property type="entry name" value="3-ktacl-CoA_syn"/>
</dbReference>
<gene>
    <name evidence="9" type="primary">KCS9_0</name>
    <name evidence="9" type="ORF">CK203_034560</name>
</gene>
<dbReference type="InterPro" id="IPR013601">
    <property type="entry name" value="FAE1_typ3_polyketide_synth"/>
</dbReference>
<dbReference type="GO" id="GO:0009922">
    <property type="term" value="F:fatty acid elongase activity"/>
    <property type="evidence" value="ECO:0007669"/>
    <property type="project" value="UniProtKB-EC"/>
</dbReference>
<dbReference type="PANTHER" id="PTHR31561">
    <property type="entry name" value="3-KETOACYL-COA SYNTHASE"/>
    <property type="match status" value="1"/>
</dbReference>
<keyword evidence="5" id="KW-0012">Acyltransferase</keyword>
<evidence type="ECO:0000256" key="3">
    <source>
        <dbReference type="ARBA" id="ARBA00012307"/>
    </source>
</evidence>
<sequence>MGCSSGLISIDLAAKILRASRKSLYALVVVTESISLNWYCGNNRSMLVTNCIFRVGCAAALMTNDQSLRRIAKMELTHSLRTHHGANDSAYKAAFQQEDDNGTTGVALTKDLIRVAGVNLHHHIKQLAPESSHCSKPIVPDFTTAFEHLCIHTGGKAVIEQVGRVLKLSDSVTEPARMSLHRFGNTSSSLVFYELAYFEAKGRVKKGDRMWMLAFGTGFKVCSLAWKCLRDSPEDYDNPWRDCIHRYPVKAW</sequence>
<evidence type="ECO:0000256" key="1">
    <source>
        <dbReference type="ARBA" id="ARBA00005194"/>
    </source>
</evidence>
<evidence type="ECO:0000256" key="2">
    <source>
        <dbReference type="ARBA" id="ARBA00005531"/>
    </source>
</evidence>
<feature type="domain" description="FAE" evidence="7">
    <location>
        <begin position="1"/>
        <end position="130"/>
    </location>
</feature>
<dbReference type="UniPathway" id="UPA00094"/>
<dbReference type="AlphaFoldDB" id="A0A438IET7"/>
<proteinExistence type="inferred from homology"/>
<keyword evidence="4" id="KW-0808">Transferase</keyword>
<dbReference type="EMBL" id="QGNW01000118">
    <property type="protein sequence ID" value="RVW94919.1"/>
    <property type="molecule type" value="Genomic_DNA"/>
</dbReference>
<protein>
    <recommendedName>
        <fullName evidence="3">very-long-chain 3-oxoacyl-CoA synthase</fullName>
        <ecNumber evidence="3">2.3.1.199</ecNumber>
    </recommendedName>
</protein>
<name>A0A438IET7_VITVI</name>
<dbReference type="Pfam" id="PF08392">
    <property type="entry name" value="FAE1_CUT1_RppA"/>
    <property type="match status" value="1"/>
</dbReference>
<organism evidence="9 10">
    <name type="scientific">Vitis vinifera</name>
    <name type="common">Grape</name>
    <dbReference type="NCBI Taxonomy" id="29760"/>
    <lineage>
        <taxon>Eukaryota</taxon>
        <taxon>Viridiplantae</taxon>
        <taxon>Streptophyta</taxon>
        <taxon>Embryophyta</taxon>
        <taxon>Tracheophyta</taxon>
        <taxon>Spermatophyta</taxon>
        <taxon>Magnoliopsida</taxon>
        <taxon>eudicotyledons</taxon>
        <taxon>Gunneridae</taxon>
        <taxon>Pentapetalae</taxon>
        <taxon>rosids</taxon>
        <taxon>Vitales</taxon>
        <taxon>Vitaceae</taxon>
        <taxon>Viteae</taxon>
        <taxon>Vitis</taxon>
    </lineage>
</organism>
<dbReference type="GO" id="GO:0016020">
    <property type="term" value="C:membrane"/>
    <property type="evidence" value="ECO:0007669"/>
    <property type="project" value="InterPro"/>
</dbReference>
<evidence type="ECO:0000313" key="9">
    <source>
        <dbReference type="EMBL" id="RVW94919.1"/>
    </source>
</evidence>
<dbReference type="Pfam" id="PF08541">
    <property type="entry name" value="ACP_syn_III_C"/>
    <property type="match status" value="1"/>
</dbReference>
<dbReference type="InterPro" id="IPR016039">
    <property type="entry name" value="Thiolase-like"/>
</dbReference>
<comment type="similarity">
    <text evidence="2">Belongs to the thiolase-like superfamily. Chalcone/stilbene synthases family.</text>
</comment>